<reference evidence="2" key="1">
    <citation type="journal article" date="2019" name="Int. J. Syst. Evol. Microbiol.">
        <title>The Global Catalogue of Microorganisms (GCM) 10K type strain sequencing project: providing services to taxonomists for standard genome sequencing and annotation.</title>
        <authorList>
            <consortium name="The Broad Institute Genomics Platform"/>
            <consortium name="The Broad Institute Genome Sequencing Center for Infectious Disease"/>
            <person name="Wu L."/>
            <person name="Ma J."/>
        </authorList>
    </citation>
    <scope>NUCLEOTIDE SEQUENCE [LARGE SCALE GENOMIC DNA]</scope>
    <source>
        <strain evidence="2">JCM 17137</strain>
    </source>
</reference>
<protein>
    <submittedName>
        <fullName evidence="1">Uncharacterized protein</fullName>
    </submittedName>
</protein>
<dbReference type="EMBL" id="BAABDD010000008">
    <property type="protein sequence ID" value="GAA3742286.1"/>
    <property type="molecule type" value="Genomic_DNA"/>
</dbReference>
<accession>A0ABP7FLC6</accession>
<keyword evidence="2" id="KW-1185">Reference proteome</keyword>
<comment type="caution">
    <text evidence="1">The sequence shown here is derived from an EMBL/GenBank/DDBJ whole genome shotgun (WGS) entry which is preliminary data.</text>
</comment>
<evidence type="ECO:0000313" key="2">
    <source>
        <dbReference type="Proteomes" id="UP001500908"/>
    </source>
</evidence>
<sequence length="45" mass="5229">MEFLRRLLAGEISEKRTGFLGWPTKDTRLVPIDVWQAAYAPPELR</sequence>
<organism evidence="1 2">
    <name type="scientific">Salinactinospora qingdaonensis</name>
    <dbReference type="NCBI Taxonomy" id="702744"/>
    <lineage>
        <taxon>Bacteria</taxon>
        <taxon>Bacillati</taxon>
        <taxon>Actinomycetota</taxon>
        <taxon>Actinomycetes</taxon>
        <taxon>Streptosporangiales</taxon>
        <taxon>Nocardiopsidaceae</taxon>
        <taxon>Salinactinospora</taxon>
    </lineage>
</organism>
<gene>
    <name evidence="1" type="ORF">GCM10022402_22480</name>
</gene>
<evidence type="ECO:0000313" key="1">
    <source>
        <dbReference type="EMBL" id="GAA3742286.1"/>
    </source>
</evidence>
<dbReference type="RefSeq" id="WP_344970609.1">
    <property type="nucleotide sequence ID" value="NZ_BAABDD010000008.1"/>
</dbReference>
<dbReference type="Proteomes" id="UP001500908">
    <property type="component" value="Unassembled WGS sequence"/>
</dbReference>
<name>A0ABP7FLC6_9ACTN</name>
<proteinExistence type="predicted"/>